<dbReference type="PANTHER" id="PTHR37832:SF1">
    <property type="entry name" value="STRESS-RESPONSE A_B BARREL DOMAIN-CONTAINING PROTEIN"/>
    <property type="match status" value="1"/>
</dbReference>
<dbReference type="PANTHER" id="PTHR37832">
    <property type="entry name" value="BLL2683 PROTEIN"/>
    <property type="match status" value="1"/>
</dbReference>
<name>D3B8L7_HETP5</name>
<dbReference type="STRING" id="670386.D3B8L7"/>
<dbReference type="Proteomes" id="UP000001396">
    <property type="component" value="Unassembled WGS sequence"/>
</dbReference>
<comment type="caution">
    <text evidence="2">The sequence shown here is derived from an EMBL/GenBank/DDBJ whole genome shotgun (WGS) entry which is preliminary data.</text>
</comment>
<gene>
    <name evidence="2" type="ORF">PPL_04810</name>
</gene>
<evidence type="ECO:0000313" key="3">
    <source>
        <dbReference type="Proteomes" id="UP000001396"/>
    </source>
</evidence>
<dbReference type="InParanoid" id="D3B8L7"/>
<proteinExistence type="predicted"/>
<evidence type="ECO:0000313" key="2">
    <source>
        <dbReference type="EMBL" id="EFA82385.1"/>
    </source>
</evidence>
<dbReference type="RefSeq" id="XP_020434502.1">
    <property type="nucleotide sequence ID" value="XM_020575707.1"/>
</dbReference>
<evidence type="ECO:0000259" key="1">
    <source>
        <dbReference type="PROSITE" id="PS51502"/>
    </source>
</evidence>
<dbReference type="Gene3D" id="3.30.70.100">
    <property type="match status" value="1"/>
</dbReference>
<dbReference type="Pfam" id="PF07876">
    <property type="entry name" value="Dabb"/>
    <property type="match status" value="1"/>
</dbReference>
<feature type="domain" description="Stress-response A/B barrel" evidence="1">
    <location>
        <begin position="59"/>
        <end position="153"/>
    </location>
</feature>
<sequence>MKNEKFFLVRDLMMFKVTCNSINLYKSLLNCNRNITVLGSNIRLFSTANKNSNKMSNSLEHILFMQLKEDMTEQQYNGLVNHIAKMQENIPGVITINFGKNLCKDRSGGYNYGYRVLLRDPADLQVYDPHPLHAEFKNLLNEVRTSPPIVSDFLVPRQ</sequence>
<keyword evidence="3" id="KW-1185">Reference proteome</keyword>
<dbReference type="GeneID" id="31360297"/>
<accession>D3B8L7</accession>
<dbReference type="AlphaFoldDB" id="D3B8L7"/>
<protein>
    <recommendedName>
        <fullName evidence="1">Stress-response A/B barrel domain-containing protein</fullName>
    </recommendedName>
</protein>
<reference evidence="2 3" key="1">
    <citation type="journal article" date="2011" name="Genome Res.">
        <title>Phylogeny-wide analysis of social amoeba genomes highlights ancient origins for complex intercellular communication.</title>
        <authorList>
            <person name="Heidel A.J."/>
            <person name="Lawal H.M."/>
            <person name="Felder M."/>
            <person name="Schilde C."/>
            <person name="Helps N.R."/>
            <person name="Tunggal B."/>
            <person name="Rivero F."/>
            <person name="John U."/>
            <person name="Schleicher M."/>
            <person name="Eichinger L."/>
            <person name="Platzer M."/>
            <person name="Noegel A.A."/>
            <person name="Schaap P."/>
            <person name="Gloeckner G."/>
        </authorList>
    </citation>
    <scope>NUCLEOTIDE SEQUENCE [LARGE SCALE GENOMIC DNA]</scope>
    <source>
        <strain evidence="3">ATCC 26659 / Pp 5 / PN500</strain>
    </source>
</reference>
<dbReference type="SMART" id="SM00886">
    <property type="entry name" value="Dabb"/>
    <property type="match status" value="1"/>
</dbReference>
<dbReference type="PROSITE" id="PS51502">
    <property type="entry name" value="S_R_A_B_BARREL"/>
    <property type="match status" value="1"/>
</dbReference>
<dbReference type="InterPro" id="IPR011008">
    <property type="entry name" value="Dimeric_a/b-barrel"/>
</dbReference>
<dbReference type="OMA" id="EHILFMQ"/>
<dbReference type="EMBL" id="ADBJ01000020">
    <property type="protein sequence ID" value="EFA82385.1"/>
    <property type="molecule type" value="Genomic_DNA"/>
</dbReference>
<organism evidence="2 3">
    <name type="scientific">Heterostelium pallidum (strain ATCC 26659 / Pp 5 / PN500)</name>
    <name type="common">Cellular slime mold</name>
    <name type="synonym">Polysphondylium pallidum</name>
    <dbReference type="NCBI Taxonomy" id="670386"/>
    <lineage>
        <taxon>Eukaryota</taxon>
        <taxon>Amoebozoa</taxon>
        <taxon>Evosea</taxon>
        <taxon>Eumycetozoa</taxon>
        <taxon>Dictyostelia</taxon>
        <taxon>Acytosteliales</taxon>
        <taxon>Acytosteliaceae</taxon>
        <taxon>Heterostelium</taxon>
    </lineage>
</organism>
<dbReference type="InterPro" id="IPR013097">
    <property type="entry name" value="Dabb"/>
</dbReference>
<dbReference type="SUPFAM" id="SSF54909">
    <property type="entry name" value="Dimeric alpha+beta barrel"/>
    <property type="match status" value="1"/>
</dbReference>